<comment type="subcellular location">
    <subcellularLocation>
        <location evidence="2">Golgi apparatus membrane</location>
        <topology evidence="2">Multi-pass membrane protein</topology>
    </subcellularLocation>
</comment>
<feature type="transmembrane region" description="Helical" evidence="11">
    <location>
        <begin position="276"/>
        <end position="299"/>
    </location>
</feature>
<evidence type="ECO:0000256" key="2">
    <source>
        <dbReference type="ARBA" id="ARBA00004653"/>
    </source>
</evidence>
<comment type="function">
    <text evidence="1">Golgi membrane protein involved in vesicular trafficking and spindle migration.</text>
</comment>
<evidence type="ECO:0000256" key="5">
    <source>
        <dbReference type="ARBA" id="ARBA00020673"/>
    </source>
</evidence>
<dbReference type="Pfam" id="PF09335">
    <property type="entry name" value="VTT_dom"/>
    <property type="match status" value="1"/>
</dbReference>
<reference evidence="13 14" key="1">
    <citation type="submission" date="2024-02" db="EMBL/GenBank/DDBJ databases">
        <title>A draft genome for the cacao thread blight pathogen Marasmius crinis-equi.</title>
        <authorList>
            <person name="Cohen S.P."/>
            <person name="Baruah I.K."/>
            <person name="Amoako-Attah I."/>
            <person name="Bukari Y."/>
            <person name="Meinhardt L.W."/>
            <person name="Bailey B.A."/>
        </authorList>
    </citation>
    <scope>NUCLEOTIDE SEQUENCE [LARGE SCALE GENOMIC DNA]</scope>
    <source>
        <strain evidence="13 14">GH-76</strain>
    </source>
</reference>
<keyword evidence="6 11" id="KW-0812">Transmembrane</keyword>
<evidence type="ECO:0000256" key="11">
    <source>
        <dbReference type="SAM" id="Phobius"/>
    </source>
</evidence>
<accession>A0ABR3G198</accession>
<evidence type="ECO:0000256" key="9">
    <source>
        <dbReference type="ARBA" id="ARBA00023136"/>
    </source>
</evidence>
<keyword evidence="9 11" id="KW-0472">Membrane</keyword>
<keyword evidence="14" id="KW-1185">Reference proteome</keyword>
<feature type="region of interest" description="Disordered" evidence="10">
    <location>
        <begin position="1"/>
        <end position="118"/>
    </location>
</feature>
<keyword evidence="8" id="KW-0333">Golgi apparatus</keyword>
<evidence type="ECO:0000313" key="14">
    <source>
        <dbReference type="Proteomes" id="UP001465976"/>
    </source>
</evidence>
<evidence type="ECO:0000256" key="1">
    <source>
        <dbReference type="ARBA" id="ARBA00002978"/>
    </source>
</evidence>
<evidence type="ECO:0000256" key="3">
    <source>
        <dbReference type="ARBA" id="ARBA00008640"/>
    </source>
</evidence>
<organism evidence="13 14">
    <name type="scientific">Marasmius crinis-equi</name>
    <dbReference type="NCBI Taxonomy" id="585013"/>
    <lineage>
        <taxon>Eukaryota</taxon>
        <taxon>Fungi</taxon>
        <taxon>Dikarya</taxon>
        <taxon>Basidiomycota</taxon>
        <taxon>Agaricomycotina</taxon>
        <taxon>Agaricomycetes</taxon>
        <taxon>Agaricomycetidae</taxon>
        <taxon>Agaricales</taxon>
        <taxon>Marasmiineae</taxon>
        <taxon>Marasmiaceae</taxon>
        <taxon>Marasmius</taxon>
    </lineage>
</organism>
<dbReference type="InterPro" id="IPR051076">
    <property type="entry name" value="Golgi_membrane_TVP38/TMEM64"/>
</dbReference>
<evidence type="ECO:0000256" key="6">
    <source>
        <dbReference type="ARBA" id="ARBA00022692"/>
    </source>
</evidence>
<dbReference type="Proteomes" id="UP001465976">
    <property type="component" value="Unassembled WGS sequence"/>
</dbReference>
<feature type="transmembrane region" description="Helical" evidence="11">
    <location>
        <begin position="201"/>
        <end position="222"/>
    </location>
</feature>
<proteinExistence type="inferred from homology"/>
<evidence type="ECO:0000256" key="8">
    <source>
        <dbReference type="ARBA" id="ARBA00023034"/>
    </source>
</evidence>
<feature type="compositionally biased region" description="Polar residues" evidence="10">
    <location>
        <begin position="86"/>
        <end position="97"/>
    </location>
</feature>
<comment type="similarity">
    <text evidence="3">Belongs to the TVP38/TMEM64 family.</text>
</comment>
<dbReference type="PANTHER" id="PTHR47549">
    <property type="entry name" value="GOLGI APPARATUS MEMBRANE PROTEIN TVP38-RELATED"/>
    <property type="match status" value="1"/>
</dbReference>
<keyword evidence="7 11" id="KW-1133">Transmembrane helix</keyword>
<gene>
    <name evidence="13" type="ORF">V5O48_000430</name>
</gene>
<dbReference type="InterPro" id="IPR032816">
    <property type="entry name" value="VTT_dom"/>
</dbReference>
<feature type="compositionally biased region" description="Polar residues" evidence="10">
    <location>
        <begin position="1"/>
        <end position="16"/>
    </location>
</feature>
<feature type="domain" description="VTT" evidence="12">
    <location>
        <begin position="196"/>
        <end position="309"/>
    </location>
</feature>
<evidence type="ECO:0000256" key="4">
    <source>
        <dbReference type="ARBA" id="ARBA00013533"/>
    </source>
</evidence>
<evidence type="ECO:0000259" key="12">
    <source>
        <dbReference type="Pfam" id="PF09335"/>
    </source>
</evidence>
<comment type="caution">
    <text evidence="13">The sequence shown here is derived from an EMBL/GenBank/DDBJ whole genome shotgun (WGS) entry which is preliminary data.</text>
</comment>
<feature type="compositionally biased region" description="Pro residues" evidence="10">
    <location>
        <begin position="101"/>
        <end position="111"/>
    </location>
</feature>
<feature type="transmembrane region" description="Helical" evidence="11">
    <location>
        <begin position="136"/>
        <end position="156"/>
    </location>
</feature>
<sequence length="911" mass="100699">MNPTYPTPAHTQQQPVYESYSDLAQAPNTLPPTTPLPTEPPQQPVCSSSPPAHVTFQSPRSPSPRPFTPLGAELGQSNYGHRPSDSFGSTTTINDSYGRSPPGPSRTPSPTPSERKALETPSIKALDIRNYLSMKYIWYWVAFAVVLTIFILISVFNDQIVDWLTPASRWLQETSWGWIIPIVLIAILSIPPLFGSGIVSILCGLVWGLWIGFGIVAAGQFFGEIINYYLFKYWCGARAEKFEKKKISYAAMAKVIRDGGFKIALIVRWSSIPEHFATGIFATCGIGIVPFSIAVLLSLPKNIIQVYMGVIFDDDEQDNKQAEIYSAILIAVTIAISIGAYWYIMKQMDKVKPEVVYQRRKERQAKMAKGIYPADTNESELEGNLDHEERIPLNGFKTSRTNSPPGFDGNKLYAPQPHHGAVAMPLGSPPASSSASSKPWLEQLENIELPEDHTHPTQVALRTYLLALSLSLGPSLVPVVSSFVKSVTSNKKGGLANTWRVLKKVLRRELGYDGFAFAITLAVWGGSKLGKTWDEVSENNNDDDKTKSHQSFLSKLNGKLTSYQRGFLSYAFTSTVALYLLQAGRHRSERLQAMSRSQNGGSAYPLIPYTPPTPSPGASKASPTLDLTLLLVVRALDVVVQSLIQKRVESEGEIEEEGVKGEKRRKSIAQLSTKIDAIAFWACSARIMWCFFYEPQRLPQSYVRWIGALANVDKRLLRTLQHLREGTWSYVSGSKLYPTTLTAYAEDLGYPSSWGDPARLPATGSSSQLDWDNLGVNNRMGRGGLPCELVHGGEGSMLGLESSCLGNSGIRGFKAFLEALAIYLPVSPHRPNFDHPTVKSAPTTESAGRSTGSMSECNVPIDIHIKLLVCRLFHANSRIGAYLPIHIPRLLGRTVWMHSGWVLDMWEQYLD</sequence>
<feature type="compositionally biased region" description="Pro residues" evidence="10">
    <location>
        <begin position="29"/>
        <end position="43"/>
    </location>
</feature>
<dbReference type="EMBL" id="JBAHYK010000007">
    <property type="protein sequence ID" value="KAL0581614.1"/>
    <property type="molecule type" value="Genomic_DNA"/>
</dbReference>
<feature type="transmembrane region" description="Helical" evidence="11">
    <location>
        <begin position="176"/>
        <end position="194"/>
    </location>
</feature>
<evidence type="ECO:0000256" key="10">
    <source>
        <dbReference type="SAM" id="MobiDB-lite"/>
    </source>
</evidence>
<evidence type="ECO:0000313" key="13">
    <source>
        <dbReference type="EMBL" id="KAL0581614.1"/>
    </source>
</evidence>
<dbReference type="PANTHER" id="PTHR47549:SF2">
    <property type="entry name" value="GOLGI APPARATUS MEMBRANE PROTEIN TVP38"/>
    <property type="match status" value="1"/>
</dbReference>
<feature type="transmembrane region" description="Helical" evidence="11">
    <location>
        <begin position="324"/>
        <end position="344"/>
    </location>
</feature>
<name>A0ABR3G198_9AGAR</name>
<protein>
    <recommendedName>
        <fullName evidence="4">Golgi apparatus membrane protein TVP38</fullName>
    </recommendedName>
    <alternativeName>
        <fullName evidence="5">Golgi apparatus membrane protein tvp38</fullName>
    </alternativeName>
</protein>
<evidence type="ECO:0000256" key="7">
    <source>
        <dbReference type="ARBA" id="ARBA00022989"/>
    </source>
</evidence>